<protein>
    <submittedName>
        <fullName evidence="1">Uncharacterized protein</fullName>
    </submittedName>
</protein>
<accession>A0A2T5I3D8</accession>
<dbReference type="EMBL" id="QAOI01000003">
    <property type="protein sequence ID" value="PTQ78349.1"/>
    <property type="molecule type" value="Genomic_DNA"/>
</dbReference>
<dbReference type="AlphaFoldDB" id="A0A2T5I3D8"/>
<name>A0A2T5I3D8_9PROT</name>
<evidence type="ECO:0000313" key="1">
    <source>
        <dbReference type="EMBL" id="PTQ78349.1"/>
    </source>
</evidence>
<sequence length="73" mass="8131">MIDRLGDPLMEIGKHIDFAALLTEVDCMAPRPVNLQGGRPPSSIRKIQGDSILLYHFGGNEFTMNQFECLKLA</sequence>
<evidence type="ECO:0000313" key="2">
    <source>
        <dbReference type="Proteomes" id="UP000244128"/>
    </source>
</evidence>
<dbReference type="Proteomes" id="UP000244128">
    <property type="component" value="Unassembled WGS sequence"/>
</dbReference>
<gene>
    <name evidence="1" type="ORF">C8R26_103111</name>
</gene>
<proteinExistence type="predicted"/>
<organism evidence="1 2">
    <name type="scientific">Nitrosomonas oligotropha</name>
    <dbReference type="NCBI Taxonomy" id="42354"/>
    <lineage>
        <taxon>Bacteria</taxon>
        <taxon>Pseudomonadati</taxon>
        <taxon>Pseudomonadota</taxon>
        <taxon>Betaproteobacteria</taxon>
        <taxon>Nitrosomonadales</taxon>
        <taxon>Nitrosomonadaceae</taxon>
        <taxon>Nitrosomonas</taxon>
    </lineage>
</organism>
<reference evidence="1 2" key="1">
    <citation type="submission" date="2018-04" db="EMBL/GenBank/DDBJ databases">
        <title>Active sludge and wastewater microbial communities from Klosterneuburg, Austria.</title>
        <authorList>
            <person name="Wagner M."/>
        </authorList>
    </citation>
    <scope>NUCLEOTIDE SEQUENCE [LARGE SCALE GENOMIC DNA]</scope>
    <source>
        <strain evidence="1 2">Nm49</strain>
    </source>
</reference>
<comment type="caution">
    <text evidence="1">The sequence shown here is derived from an EMBL/GenBank/DDBJ whole genome shotgun (WGS) entry which is preliminary data.</text>
</comment>